<accession>A0A8J6UIS2</accession>
<dbReference type="PROSITE" id="PS51257">
    <property type="entry name" value="PROKAR_LIPOPROTEIN"/>
    <property type="match status" value="1"/>
</dbReference>
<feature type="transmembrane region" description="Helical" evidence="1">
    <location>
        <begin position="150"/>
        <end position="170"/>
    </location>
</feature>
<feature type="transmembrane region" description="Helical" evidence="1">
    <location>
        <begin position="52"/>
        <end position="74"/>
    </location>
</feature>
<proteinExistence type="predicted"/>
<evidence type="ECO:0000256" key="1">
    <source>
        <dbReference type="SAM" id="Phobius"/>
    </source>
</evidence>
<name>A0A8J6UIS2_9GAMM</name>
<dbReference type="AlphaFoldDB" id="A0A8J6UIS2"/>
<keyword evidence="1" id="KW-0472">Membrane</keyword>
<dbReference type="RefSeq" id="WP_191144088.1">
    <property type="nucleotide sequence ID" value="NZ_JACXAF010000006.1"/>
</dbReference>
<gene>
    <name evidence="2" type="ORF">IC617_06035</name>
</gene>
<keyword evidence="1" id="KW-1133">Transmembrane helix</keyword>
<sequence>MKKKEPTTAEENMKKQDTSYTGAIFFIILACFIASSYTGLLVFEESGESLMGWAWATIVFSVMLITLLSIPSVLEKSVAAGEQKSKAFSSEQYKVYLYKAIAGVILLIISVCIGYMQSELATLMAIPIVLAINLISEGHHEEIKANGTRISDIATYILFACMTVLYVVGINTLQCEIQTLDVYIIAQTLVISAGFTCNTVFFYLKEHLHKKLEV</sequence>
<reference evidence="2" key="1">
    <citation type="submission" date="2020-09" db="EMBL/GenBank/DDBJ databases">
        <title>A novel bacterium of genus Neiella, isolated from South China Sea.</title>
        <authorList>
            <person name="Huang H."/>
            <person name="Mo K."/>
            <person name="Hu Y."/>
        </authorList>
    </citation>
    <scope>NUCLEOTIDE SEQUENCE</scope>
    <source>
        <strain evidence="2">HB171785</strain>
    </source>
</reference>
<organism evidence="2 3">
    <name type="scientific">Neiella litorisoli</name>
    <dbReference type="NCBI Taxonomy" id="2771431"/>
    <lineage>
        <taxon>Bacteria</taxon>
        <taxon>Pseudomonadati</taxon>
        <taxon>Pseudomonadota</taxon>
        <taxon>Gammaproteobacteria</taxon>
        <taxon>Alteromonadales</taxon>
        <taxon>Echinimonadaceae</taxon>
        <taxon>Neiella</taxon>
    </lineage>
</organism>
<dbReference type="Proteomes" id="UP000638014">
    <property type="component" value="Unassembled WGS sequence"/>
</dbReference>
<keyword evidence="1" id="KW-0812">Transmembrane</keyword>
<comment type="caution">
    <text evidence="2">The sequence shown here is derived from an EMBL/GenBank/DDBJ whole genome shotgun (WGS) entry which is preliminary data.</text>
</comment>
<feature type="transmembrane region" description="Helical" evidence="1">
    <location>
        <begin position="182"/>
        <end position="204"/>
    </location>
</feature>
<feature type="transmembrane region" description="Helical" evidence="1">
    <location>
        <begin position="95"/>
        <end position="116"/>
    </location>
</feature>
<evidence type="ECO:0000313" key="2">
    <source>
        <dbReference type="EMBL" id="MBD1388983.1"/>
    </source>
</evidence>
<keyword evidence="3" id="KW-1185">Reference proteome</keyword>
<feature type="transmembrane region" description="Helical" evidence="1">
    <location>
        <begin position="20"/>
        <end position="40"/>
    </location>
</feature>
<evidence type="ECO:0000313" key="3">
    <source>
        <dbReference type="Proteomes" id="UP000638014"/>
    </source>
</evidence>
<protein>
    <submittedName>
        <fullName evidence="2">Uncharacterized protein</fullName>
    </submittedName>
</protein>
<dbReference type="EMBL" id="JACXAF010000006">
    <property type="protein sequence ID" value="MBD1388983.1"/>
    <property type="molecule type" value="Genomic_DNA"/>
</dbReference>